<organism evidence="1 2">
    <name type="scientific">Mucilaginibacter sabulilitoris</name>
    <dbReference type="NCBI Taxonomy" id="1173583"/>
    <lineage>
        <taxon>Bacteria</taxon>
        <taxon>Pseudomonadati</taxon>
        <taxon>Bacteroidota</taxon>
        <taxon>Sphingobacteriia</taxon>
        <taxon>Sphingobacteriales</taxon>
        <taxon>Sphingobacteriaceae</taxon>
        <taxon>Mucilaginibacter</taxon>
    </lineage>
</organism>
<protein>
    <submittedName>
        <fullName evidence="1">Uncharacterized protein</fullName>
    </submittedName>
</protein>
<name>A0ABZ0TI38_9SPHI</name>
<evidence type="ECO:0000313" key="2">
    <source>
        <dbReference type="Proteomes" id="UP001324380"/>
    </source>
</evidence>
<evidence type="ECO:0000313" key="1">
    <source>
        <dbReference type="EMBL" id="WPU92476.1"/>
    </source>
</evidence>
<accession>A0ABZ0TI38</accession>
<gene>
    <name evidence="1" type="ORF">SNE25_24415</name>
</gene>
<dbReference type="Proteomes" id="UP001324380">
    <property type="component" value="Chromosome"/>
</dbReference>
<sequence length="151" mass="17137">MIDKITYNSVRQNYESLLRVGDYNKYTGYTKGRGTAESTYIEFDVALALATDGASIAAKKAEVLTAEEILVHGNSLKSLRPTWGYKLYTEEGEFLKNGITSKLVPETRYTKSFMMDKKMVDPILFPNRAAADEWEFQQNQIKRGPLSLNIH</sequence>
<dbReference type="RefSeq" id="WP_321561638.1">
    <property type="nucleotide sequence ID" value="NZ_CP139558.1"/>
</dbReference>
<reference evidence="1 2" key="1">
    <citation type="submission" date="2023-11" db="EMBL/GenBank/DDBJ databases">
        <title>Analysis of the Genomes of Mucilaginibacter gossypii cycad 4 and M. sabulilitoris SNA2: microbes with the potential for plant growth promotion.</title>
        <authorList>
            <person name="Hirsch A.M."/>
            <person name="Humm E."/>
            <person name="Rubbi M."/>
            <person name="Del Vecchio G."/>
            <person name="Ha S.M."/>
            <person name="Pellegrini M."/>
            <person name="Gunsalus R.P."/>
        </authorList>
    </citation>
    <scope>NUCLEOTIDE SEQUENCE [LARGE SCALE GENOMIC DNA]</scope>
    <source>
        <strain evidence="1 2">SNA2</strain>
    </source>
</reference>
<keyword evidence="2" id="KW-1185">Reference proteome</keyword>
<proteinExistence type="predicted"/>
<dbReference type="EMBL" id="CP139558">
    <property type="protein sequence ID" value="WPU92476.1"/>
    <property type="molecule type" value="Genomic_DNA"/>
</dbReference>